<keyword evidence="3" id="KW-1185">Reference proteome</keyword>
<dbReference type="PANTHER" id="PTHR38221:SF1">
    <property type="entry name" value="OVULE PROTEIN"/>
    <property type="match status" value="1"/>
</dbReference>
<dbReference type="PANTHER" id="PTHR38221">
    <property type="entry name" value="BNAA04G14260D PROTEIN"/>
    <property type="match status" value="1"/>
</dbReference>
<accession>A0AAD1ZME4</accession>
<dbReference type="Proteomes" id="UP000834106">
    <property type="component" value="Chromosome 12"/>
</dbReference>
<feature type="region of interest" description="Disordered" evidence="1">
    <location>
        <begin position="54"/>
        <end position="73"/>
    </location>
</feature>
<dbReference type="AlphaFoldDB" id="A0AAD1ZME4"/>
<name>A0AAD1ZME4_9LAMI</name>
<reference evidence="2" key="1">
    <citation type="submission" date="2023-05" db="EMBL/GenBank/DDBJ databases">
        <authorList>
            <person name="Huff M."/>
        </authorList>
    </citation>
    <scope>NUCLEOTIDE SEQUENCE</scope>
</reference>
<evidence type="ECO:0000256" key="1">
    <source>
        <dbReference type="SAM" id="MobiDB-lite"/>
    </source>
</evidence>
<evidence type="ECO:0000313" key="3">
    <source>
        <dbReference type="Proteomes" id="UP000834106"/>
    </source>
</evidence>
<feature type="region of interest" description="Disordered" evidence="1">
    <location>
        <begin position="192"/>
        <end position="211"/>
    </location>
</feature>
<gene>
    <name evidence="2" type="ORF">FPE_LOCUS19893</name>
</gene>
<feature type="compositionally biased region" description="Acidic residues" evidence="1">
    <location>
        <begin position="99"/>
        <end position="109"/>
    </location>
</feature>
<feature type="region of interest" description="Disordered" evidence="1">
    <location>
        <begin position="82"/>
        <end position="109"/>
    </location>
</feature>
<feature type="compositionally biased region" description="Basic and acidic residues" evidence="1">
    <location>
        <begin position="241"/>
        <end position="260"/>
    </location>
</feature>
<dbReference type="EMBL" id="OU503047">
    <property type="protein sequence ID" value="CAI9772463.1"/>
    <property type="molecule type" value="Genomic_DNA"/>
</dbReference>
<feature type="compositionally biased region" description="Polar residues" evidence="1">
    <location>
        <begin position="1"/>
        <end position="16"/>
    </location>
</feature>
<feature type="region of interest" description="Disordered" evidence="1">
    <location>
        <begin position="223"/>
        <end position="260"/>
    </location>
</feature>
<protein>
    <submittedName>
        <fullName evidence="2">Uncharacterized protein</fullName>
    </submittedName>
</protein>
<organism evidence="2 3">
    <name type="scientific">Fraxinus pennsylvanica</name>
    <dbReference type="NCBI Taxonomy" id="56036"/>
    <lineage>
        <taxon>Eukaryota</taxon>
        <taxon>Viridiplantae</taxon>
        <taxon>Streptophyta</taxon>
        <taxon>Embryophyta</taxon>
        <taxon>Tracheophyta</taxon>
        <taxon>Spermatophyta</taxon>
        <taxon>Magnoliopsida</taxon>
        <taxon>eudicotyledons</taxon>
        <taxon>Gunneridae</taxon>
        <taxon>Pentapetalae</taxon>
        <taxon>asterids</taxon>
        <taxon>lamiids</taxon>
        <taxon>Lamiales</taxon>
        <taxon>Oleaceae</taxon>
        <taxon>Oleeae</taxon>
        <taxon>Fraxinus</taxon>
    </lineage>
</organism>
<evidence type="ECO:0000313" key="2">
    <source>
        <dbReference type="EMBL" id="CAI9772463.1"/>
    </source>
</evidence>
<feature type="region of interest" description="Disordered" evidence="1">
    <location>
        <begin position="154"/>
        <end position="176"/>
    </location>
</feature>
<proteinExistence type="predicted"/>
<sequence>MVSLPDSTSSIDQSTGQDDELEFHTPPEQRFTSSEDQTVDCAVGEPTAVDLGCTGCGAGKDDQGEGTSGSGFVELKKNKVPDWGFSQNSLEKKPRVSEDSDSECESENEFVEKNDPIVIEVLSDSEREELDENIERANMAVDSPMKISIAEKGEVLKNGESNEGDKNGDVNKNCKPGEISEANVLKIYEGEKAHKNGDGEGRPDSAKNAEEIEKFKYVPSAAVDGRKGKERVGGGGVSVNGKRELPPSMKGKEKNVRGEEVVGKARTKNGVLMDLLEVLKVEKAVVGDADSTYEEDVDFLETAKRRGLTFPKPRWWPPNGFQE</sequence>
<feature type="region of interest" description="Disordered" evidence="1">
    <location>
        <begin position="1"/>
        <end position="38"/>
    </location>
</feature>